<dbReference type="Proteomes" id="UP001642483">
    <property type="component" value="Unassembled WGS sequence"/>
</dbReference>
<gene>
    <name evidence="2" type="ORF">CVLEPA_LOCUS10669</name>
</gene>
<feature type="compositionally biased region" description="Polar residues" evidence="1">
    <location>
        <begin position="55"/>
        <end position="69"/>
    </location>
</feature>
<protein>
    <submittedName>
        <fullName evidence="2">Uncharacterized protein</fullName>
    </submittedName>
</protein>
<dbReference type="EMBL" id="CAWYQH010000068">
    <property type="protein sequence ID" value="CAK8680415.1"/>
    <property type="molecule type" value="Genomic_DNA"/>
</dbReference>
<proteinExistence type="predicted"/>
<keyword evidence="3" id="KW-1185">Reference proteome</keyword>
<reference evidence="2 3" key="1">
    <citation type="submission" date="2024-02" db="EMBL/GenBank/DDBJ databases">
        <authorList>
            <person name="Daric V."/>
            <person name="Darras S."/>
        </authorList>
    </citation>
    <scope>NUCLEOTIDE SEQUENCE [LARGE SCALE GENOMIC DNA]</scope>
</reference>
<comment type="caution">
    <text evidence="2">The sequence shown here is derived from an EMBL/GenBank/DDBJ whole genome shotgun (WGS) entry which is preliminary data.</text>
</comment>
<accession>A0ABP0FPL9</accession>
<organism evidence="2 3">
    <name type="scientific">Clavelina lepadiformis</name>
    <name type="common">Light-bulb sea squirt</name>
    <name type="synonym">Ascidia lepadiformis</name>
    <dbReference type="NCBI Taxonomy" id="159417"/>
    <lineage>
        <taxon>Eukaryota</taxon>
        <taxon>Metazoa</taxon>
        <taxon>Chordata</taxon>
        <taxon>Tunicata</taxon>
        <taxon>Ascidiacea</taxon>
        <taxon>Aplousobranchia</taxon>
        <taxon>Clavelinidae</taxon>
        <taxon>Clavelina</taxon>
    </lineage>
</organism>
<evidence type="ECO:0000313" key="3">
    <source>
        <dbReference type="Proteomes" id="UP001642483"/>
    </source>
</evidence>
<feature type="compositionally biased region" description="Polar residues" evidence="1">
    <location>
        <begin position="17"/>
        <end position="34"/>
    </location>
</feature>
<evidence type="ECO:0000256" key="1">
    <source>
        <dbReference type="SAM" id="MobiDB-lite"/>
    </source>
</evidence>
<feature type="region of interest" description="Disordered" evidence="1">
    <location>
        <begin position="17"/>
        <end position="70"/>
    </location>
</feature>
<evidence type="ECO:0000313" key="2">
    <source>
        <dbReference type="EMBL" id="CAK8680415.1"/>
    </source>
</evidence>
<sequence length="153" mass="17718">MYFRCTRTILDKQNWSNTQSKQETRSLYDSTQDACLNPKSKRSVDNPVSEGVSESEGQNSRSTYPTNNSHHFRACCSPEPEITSTNYNQLRPGVYIVPENIQNAVQNNSLVTDDVLHSPTRPQRIKRRPCFSQMSKVEYDNRRIFSHHSRTFT</sequence>
<name>A0ABP0FPL9_CLALP</name>